<evidence type="ECO:0000313" key="2">
    <source>
        <dbReference type="EMBL" id="OHV46596.1"/>
    </source>
</evidence>
<evidence type="ECO:0000256" key="1">
    <source>
        <dbReference type="SAM" id="Phobius"/>
    </source>
</evidence>
<comment type="caution">
    <text evidence="2">The sequence shown here is derived from an EMBL/GenBank/DDBJ whole genome shotgun (WGS) entry which is preliminary data.</text>
</comment>
<keyword evidence="1" id="KW-0812">Transmembrane</keyword>
<feature type="transmembrane region" description="Helical" evidence="1">
    <location>
        <begin position="61"/>
        <end position="82"/>
    </location>
</feature>
<dbReference type="EMBL" id="MAXA01000002">
    <property type="protein sequence ID" value="OHV46596.1"/>
    <property type="molecule type" value="Genomic_DNA"/>
</dbReference>
<keyword evidence="1" id="KW-1133">Transmembrane helix</keyword>
<gene>
    <name evidence="2" type="ORF">BBK14_01750</name>
</gene>
<protein>
    <submittedName>
        <fullName evidence="2">Uncharacterized protein</fullName>
    </submittedName>
</protein>
<name>A0A1S1RKI4_9ACTN</name>
<dbReference type="Proteomes" id="UP000179769">
    <property type="component" value="Unassembled WGS sequence"/>
</dbReference>
<evidence type="ECO:0000313" key="3">
    <source>
        <dbReference type="Proteomes" id="UP000179769"/>
    </source>
</evidence>
<organism evidence="2 3">
    <name type="scientific">Parafrankia soli</name>
    <dbReference type="NCBI Taxonomy" id="2599596"/>
    <lineage>
        <taxon>Bacteria</taxon>
        <taxon>Bacillati</taxon>
        <taxon>Actinomycetota</taxon>
        <taxon>Actinomycetes</taxon>
        <taxon>Frankiales</taxon>
        <taxon>Frankiaceae</taxon>
        <taxon>Parafrankia</taxon>
    </lineage>
</organism>
<keyword evidence="1" id="KW-0472">Membrane</keyword>
<reference evidence="3" key="1">
    <citation type="submission" date="2016-07" db="EMBL/GenBank/DDBJ databases">
        <title>Frankia sp. NRRL B-16219 Genome sequencing.</title>
        <authorList>
            <person name="Ghodhbane-Gtari F."/>
            <person name="Swanson E."/>
            <person name="Gueddou A."/>
            <person name="Louati M."/>
            <person name="Nouioui I."/>
            <person name="Hezbri K."/>
            <person name="Abebe-Akele F."/>
            <person name="Simpson S."/>
            <person name="Morris K."/>
            <person name="Thomas K."/>
            <person name="Gtari M."/>
            <person name="Tisa L.S."/>
        </authorList>
    </citation>
    <scope>NUCLEOTIDE SEQUENCE [LARGE SCALE GENOMIC DNA]</scope>
    <source>
        <strain evidence="3">NRRL B-16219</strain>
    </source>
</reference>
<dbReference type="RefSeq" id="WP_071059478.1">
    <property type="nucleotide sequence ID" value="NZ_MAXA01000002.1"/>
</dbReference>
<accession>A0A1S1RKI4</accession>
<dbReference type="AlphaFoldDB" id="A0A1S1RKI4"/>
<keyword evidence="3" id="KW-1185">Reference proteome</keyword>
<proteinExistence type="predicted"/>
<sequence length="87" mass="9649">MGYWDEVRDGDPCIQVPPHDIPEPRPDWAEWSERLAAAGDPPPPWMRPVGRRPAWRVAARLRLAVGLAVVFGAPATLCVWSLGGLLR</sequence>